<comment type="caution">
    <text evidence="1">The sequence shown here is derived from an EMBL/GenBank/DDBJ whole genome shotgun (WGS) entry which is preliminary data.</text>
</comment>
<dbReference type="InterPro" id="IPR002321">
    <property type="entry name" value="Cyt_c_II"/>
</dbReference>
<dbReference type="Proteomes" id="UP000307749">
    <property type="component" value="Unassembled WGS sequence"/>
</dbReference>
<organism evidence="1 2">
    <name type="scientific">Metallibacterium scheffleri</name>
    <dbReference type="NCBI Taxonomy" id="993689"/>
    <lineage>
        <taxon>Bacteria</taxon>
        <taxon>Pseudomonadati</taxon>
        <taxon>Pseudomonadota</taxon>
        <taxon>Gammaproteobacteria</taxon>
        <taxon>Lysobacterales</taxon>
        <taxon>Rhodanobacteraceae</taxon>
        <taxon>Metallibacterium</taxon>
    </lineage>
</organism>
<protein>
    <recommendedName>
        <fullName evidence="3">Cytochrome C</fullName>
    </recommendedName>
</protein>
<name>A0A4S3KIW1_9GAMM</name>
<dbReference type="Gene3D" id="1.20.120.10">
    <property type="entry name" value="Cytochrome c/b562"/>
    <property type="match status" value="1"/>
</dbReference>
<dbReference type="GO" id="GO:0022900">
    <property type="term" value="P:electron transport chain"/>
    <property type="evidence" value="ECO:0007669"/>
    <property type="project" value="InterPro"/>
</dbReference>
<dbReference type="PROSITE" id="PS51009">
    <property type="entry name" value="CYTCII"/>
    <property type="match status" value="1"/>
</dbReference>
<proteinExistence type="predicted"/>
<dbReference type="GO" id="GO:0020037">
    <property type="term" value="F:heme binding"/>
    <property type="evidence" value="ECO:0007669"/>
    <property type="project" value="InterPro"/>
</dbReference>
<accession>A0A4S3KIW1</accession>
<sequence length="131" mass="13961">MRYALVLILGIAIGALAMSQVGKILAARDAYPRGVMAVMQQHYGALRHGLDTGTCNAADNQNNLAWVARMSMQINPALNPHAADLRFDTYVSKLDARIAAAQAVAPADCPALRLAAQRIGAACSACHEVYR</sequence>
<keyword evidence="2" id="KW-1185">Reference proteome</keyword>
<gene>
    <name evidence="1" type="ORF">B1806_14270</name>
</gene>
<dbReference type="InterPro" id="IPR010980">
    <property type="entry name" value="Cyt_c/b562"/>
</dbReference>
<dbReference type="GO" id="GO:0009055">
    <property type="term" value="F:electron transfer activity"/>
    <property type="evidence" value="ECO:0007669"/>
    <property type="project" value="InterPro"/>
</dbReference>
<dbReference type="EMBL" id="MWQO01000054">
    <property type="protein sequence ID" value="THD07904.1"/>
    <property type="molecule type" value="Genomic_DNA"/>
</dbReference>
<dbReference type="GO" id="GO:0005506">
    <property type="term" value="F:iron ion binding"/>
    <property type="evidence" value="ECO:0007669"/>
    <property type="project" value="InterPro"/>
</dbReference>
<dbReference type="RefSeq" id="WP_081128811.1">
    <property type="nucleotide sequence ID" value="NZ_DAHXOC010000006.1"/>
</dbReference>
<reference evidence="1 2" key="1">
    <citation type="submission" date="2017-02" db="EMBL/GenBank/DDBJ databases">
        <title>Whole genome sequencing of Metallibacterium scheffleri DSM 24874 (T).</title>
        <authorList>
            <person name="Kumar S."/>
            <person name="Patil P."/>
            <person name="Patil P.B."/>
        </authorList>
    </citation>
    <scope>NUCLEOTIDE SEQUENCE [LARGE SCALE GENOMIC DNA]</scope>
    <source>
        <strain evidence="1 2">DSM 24874</strain>
    </source>
</reference>
<evidence type="ECO:0008006" key="3">
    <source>
        <dbReference type="Google" id="ProtNLM"/>
    </source>
</evidence>
<dbReference type="AlphaFoldDB" id="A0A4S3KIW1"/>
<evidence type="ECO:0000313" key="2">
    <source>
        <dbReference type="Proteomes" id="UP000307749"/>
    </source>
</evidence>
<dbReference type="SUPFAM" id="SSF47175">
    <property type="entry name" value="Cytochromes"/>
    <property type="match status" value="1"/>
</dbReference>
<evidence type="ECO:0000313" key="1">
    <source>
        <dbReference type="EMBL" id="THD07904.1"/>
    </source>
</evidence>